<keyword evidence="4" id="KW-1185">Reference proteome</keyword>
<dbReference type="Gene3D" id="1.25.40.10">
    <property type="entry name" value="Tetratricopeptide repeat domain"/>
    <property type="match status" value="1"/>
</dbReference>
<organism evidence="3 4">
    <name type="scientific">Trypanosoma equiperdum</name>
    <dbReference type="NCBI Taxonomy" id="5694"/>
    <lineage>
        <taxon>Eukaryota</taxon>
        <taxon>Discoba</taxon>
        <taxon>Euglenozoa</taxon>
        <taxon>Kinetoplastea</taxon>
        <taxon>Metakinetoplastina</taxon>
        <taxon>Trypanosomatida</taxon>
        <taxon>Trypanosomatidae</taxon>
        <taxon>Trypanosoma</taxon>
    </lineage>
</organism>
<dbReference type="PROSITE" id="PS51257">
    <property type="entry name" value="PROKAR_LIPOPROTEIN"/>
    <property type="match status" value="1"/>
</dbReference>
<dbReference type="VEuPathDB" id="TriTrypDB:TEOVI_000359700"/>
<gene>
    <name evidence="3" type="ORF">TEOVI_000359700</name>
</gene>
<dbReference type="FunFam" id="1.25.40.10:FF:002202">
    <property type="entry name" value="Contig, possible fusion of chromosomes 20 and 34"/>
    <property type="match status" value="1"/>
</dbReference>
<proteinExistence type="predicted"/>
<dbReference type="InterPro" id="IPR011990">
    <property type="entry name" value="TPR-like_helical_dom_sf"/>
</dbReference>
<protein>
    <submittedName>
        <fullName evidence="3">Kinetoplast ribosomal PPR-repeat containing protein 3</fullName>
    </submittedName>
</protein>
<sequence>MRPLRCSFGRRHRVTSAAFGVSQFPSSSSTFSASCRWVVIPPVEPITSASASSSSSSSRKGECRTSYRFAVKDEERGLYDHGVTPDARTLAAEAEAQYRASSEFLHAPAGGLPAPELHMEVDGTSVSCIAAPFGEEYVPSSKERFAHRGHVGDLSRQRTSDRKYLLDARSHLNIRKERQLSELLSAPMPLLQKSNEIQQMLLSDFYPQNLVVSSRNVEAVIALWAQCSLEQCIAGLNSQRPENLLAPSADTTCHEVDAVDSVPFLNHMKRLYFHSRQTHVAPTPLVLEYVMTALGNVTTADSRVFHLANRLLLDADKYVILPTRTTYAAFFTICSLHNAMPFALSRFKDAVVNLHVAVDSTMASAILEGLVQNGLVEEAVLLLARLQHVPMDVQLLNTALEVLLLSKQPQSCFSAFEAVRHSGVEPTADTYTLLLLACERSGLWGNTTAILADMQMRRVKGDGRTLNLLLKGLLTERLHGYSRQLYETMVNKNVEVWPALESHMKSRTAGGEQLKRGSTIKTSKSSQPS</sequence>
<dbReference type="PANTHER" id="PTHR47447:SF17">
    <property type="entry name" value="OS12G0638900 PROTEIN"/>
    <property type="match status" value="1"/>
</dbReference>
<evidence type="ECO:0000256" key="2">
    <source>
        <dbReference type="SAM" id="MobiDB-lite"/>
    </source>
</evidence>
<feature type="compositionally biased region" description="Polar residues" evidence="2">
    <location>
        <begin position="519"/>
        <end position="529"/>
    </location>
</feature>
<evidence type="ECO:0000313" key="3">
    <source>
        <dbReference type="EMBL" id="SCU72015.1"/>
    </source>
</evidence>
<evidence type="ECO:0000256" key="1">
    <source>
        <dbReference type="ARBA" id="ARBA00022737"/>
    </source>
</evidence>
<dbReference type="AlphaFoldDB" id="A0A1G4IIC3"/>
<feature type="region of interest" description="Disordered" evidence="2">
    <location>
        <begin position="507"/>
        <end position="529"/>
    </location>
</feature>
<dbReference type="RefSeq" id="XP_067082586.1">
    <property type="nucleotide sequence ID" value="XM_067226485.1"/>
</dbReference>
<comment type="caution">
    <text evidence="3">The sequence shown here is derived from an EMBL/GenBank/DDBJ whole genome shotgun (WGS) entry which is preliminary data.</text>
</comment>
<dbReference type="PANTHER" id="PTHR47447">
    <property type="entry name" value="OS03G0856100 PROTEIN"/>
    <property type="match status" value="1"/>
</dbReference>
<name>A0A1G4IIC3_TRYEQ</name>
<dbReference type="GeneID" id="92377537"/>
<reference evidence="3" key="1">
    <citation type="submission" date="2016-09" db="EMBL/GenBank/DDBJ databases">
        <authorList>
            <person name="Hebert L."/>
            <person name="Moumen B."/>
        </authorList>
    </citation>
    <scope>NUCLEOTIDE SEQUENCE [LARGE SCALE GENOMIC DNA]</scope>
    <source>
        <strain evidence="3">OVI</strain>
    </source>
</reference>
<keyword evidence="1" id="KW-0677">Repeat</keyword>
<dbReference type="EMBL" id="CZPT02001766">
    <property type="protein sequence ID" value="SCU72015.1"/>
    <property type="molecule type" value="Genomic_DNA"/>
</dbReference>
<accession>A0A1G4IIC3</accession>
<dbReference type="Proteomes" id="UP000195570">
    <property type="component" value="Unassembled WGS sequence"/>
</dbReference>
<evidence type="ECO:0000313" key="4">
    <source>
        <dbReference type="Proteomes" id="UP000195570"/>
    </source>
</evidence>